<reference evidence="2 3" key="1">
    <citation type="submission" date="2014-04" db="EMBL/GenBank/DDBJ databases">
        <authorList>
            <consortium name="DOE Joint Genome Institute"/>
            <person name="Kuo A."/>
            <person name="Kohler A."/>
            <person name="Nagy L.G."/>
            <person name="Floudas D."/>
            <person name="Copeland A."/>
            <person name="Barry K.W."/>
            <person name="Cichocki N."/>
            <person name="Veneault-Fourrey C."/>
            <person name="LaButti K."/>
            <person name="Lindquist E.A."/>
            <person name="Lipzen A."/>
            <person name="Lundell T."/>
            <person name="Morin E."/>
            <person name="Murat C."/>
            <person name="Sun H."/>
            <person name="Tunlid A."/>
            <person name="Henrissat B."/>
            <person name="Grigoriev I.V."/>
            <person name="Hibbett D.S."/>
            <person name="Martin F."/>
            <person name="Nordberg H.P."/>
            <person name="Cantor M.N."/>
            <person name="Hua S.X."/>
        </authorList>
    </citation>
    <scope>NUCLEOTIDE SEQUENCE [LARGE SCALE GENOMIC DNA]</scope>
    <source>
        <strain evidence="2 3">Foug A</strain>
    </source>
</reference>
<feature type="non-terminal residue" evidence="2">
    <location>
        <position position="1"/>
    </location>
</feature>
<keyword evidence="3" id="KW-1185">Reference proteome</keyword>
<protein>
    <recommendedName>
        <fullName evidence="4">IS4 family transposase</fullName>
    </recommendedName>
</protein>
<evidence type="ECO:0008006" key="4">
    <source>
        <dbReference type="Google" id="ProtNLM"/>
    </source>
</evidence>
<keyword evidence="1" id="KW-0732">Signal</keyword>
<gene>
    <name evidence="2" type="ORF">SCLCIDRAFT_84591</name>
</gene>
<accession>A0A0C2ZYY0</accession>
<evidence type="ECO:0000256" key="1">
    <source>
        <dbReference type="SAM" id="SignalP"/>
    </source>
</evidence>
<organism evidence="2 3">
    <name type="scientific">Scleroderma citrinum Foug A</name>
    <dbReference type="NCBI Taxonomy" id="1036808"/>
    <lineage>
        <taxon>Eukaryota</taxon>
        <taxon>Fungi</taxon>
        <taxon>Dikarya</taxon>
        <taxon>Basidiomycota</taxon>
        <taxon>Agaricomycotina</taxon>
        <taxon>Agaricomycetes</taxon>
        <taxon>Agaricomycetidae</taxon>
        <taxon>Boletales</taxon>
        <taxon>Sclerodermatineae</taxon>
        <taxon>Sclerodermataceae</taxon>
        <taxon>Scleroderma</taxon>
    </lineage>
</organism>
<evidence type="ECO:0000313" key="2">
    <source>
        <dbReference type="EMBL" id="KIM57647.1"/>
    </source>
</evidence>
<feature type="chain" id="PRO_5002175090" description="IS4 family transposase" evidence="1">
    <location>
        <begin position="23"/>
        <end position="53"/>
    </location>
</feature>
<dbReference type="InParanoid" id="A0A0C2ZYY0"/>
<proteinExistence type="predicted"/>
<evidence type="ECO:0000313" key="3">
    <source>
        <dbReference type="Proteomes" id="UP000053989"/>
    </source>
</evidence>
<feature type="non-terminal residue" evidence="2">
    <location>
        <position position="53"/>
    </location>
</feature>
<dbReference type="AlphaFoldDB" id="A0A0C2ZYY0"/>
<name>A0A0C2ZYY0_9AGAM</name>
<feature type="signal peptide" evidence="1">
    <location>
        <begin position="1"/>
        <end position="22"/>
    </location>
</feature>
<dbReference type="Proteomes" id="UP000053989">
    <property type="component" value="Unassembled WGS sequence"/>
</dbReference>
<reference evidence="3" key="2">
    <citation type="submission" date="2015-01" db="EMBL/GenBank/DDBJ databases">
        <title>Evolutionary Origins and Diversification of the Mycorrhizal Mutualists.</title>
        <authorList>
            <consortium name="DOE Joint Genome Institute"/>
            <consortium name="Mycorrhizal Genomics Consortium"/>
            <person name="Kohler A."/>
            <person name="Kuo A."/>
            <person name="Nagy L.G."/>
            <person name="Floudas D."/>
            <person name="Copeland A."/>
            <person name="Barry K.W."/>
            <person name="Cichocki N."/>
            <person name="Veneault-Fourrey C."/>
            <person name="LaButti K."/>
            <person name="Lindquist E.A."/>
            <person name="Lipzen A."/>
            <person name="Lundell T."/>
            <person name="Morin E."/>
            <person name="Murat C."/>
            <person name="Riley R."/>
            <person name="Ohm R."/>
            <person name="Sun H."/>
            <person name="Tunlid A."/>
            <person name="Henrissat B."/>
            <person name="Grigoriev I.V."/>
            <person name="Hibbett D.S."/>
            <person name="Martin F."/>
        </authorList>
    </citation>
    <scope>NUCLEOTIDE SEQUENCE [LARGE SCALE GENOMIC DNA]</scope>
    <source>
        <strain evidence="3">Foug A</strain>
    </source>
</reference>
<sequence length="53" mass="6251">PDRGITRLLRLLISELAHLIWALRCENVIQGKIHTRKATSRKRLHKINQRLTL</sequence>
<dbReference type="OrthoDB" id="3262992at2759"/>
<dbReference type="EMBL" id="KN822098">
    <property type="protein sequence ID" value="KIM57647.1"/>
    <property type="molecule type" value="Genomic_DNA"/>
</dbReference>
<dbReference type="HOGENOM" id="CLU_3074498_0_0_1"/>